<feature type="region of interest" description="Disordered" evidence="1">
    <location>
        <begin position="152"/>
        <end position="173"/>
    </location>
</feature>
<accession>A0AAQ3UU74</accession>
<protein>
    <submittedName>
        <fullName evidence="2">Uncharacterized protein</fullName>
    </submittedName>
</protein>
<evidence type="ECO:0000313" key="2">
    <source>
        <dbReference type="EMBL" id="WVZ98538.1"/>
    </source>
</evidence>
<evidence type="ECO:0000313" key="3">
    <source>
        <dbReference type="Proteomes" id="UP001341281"/>
    </source>
</evidence>
<feature type="compositionally biased region" description="Basic and acidic residues" evidence="1">
    <location>
        <begin position="152"/>
        <end position="165"/>
    </location>
</feature>
<organism evidence="2 3">
    <name type="scientific">Paspalum notatum var. saurae</name>
    <dbReference type="NCBI Taxonomy" id="547442"/>
    <lineage>
        <taxon>Eukaryota</taxon>
        <taxon>Viridiplantae</taxon>
        <taxon>Streptophyta</taxon>
        <taxon>Embryophyta</taxon>
        <taxon>Tracheophyta</taxon>
        <taxon>Spermatophyta</taxon>
        <taxon>Magnoliopsida</taxon>
        <taxon>Liliopsida</taxon>
        <taxon>Poales</taxon>
        <taxon>Poaceae</taxon>
        <taxon>PACMAD clade</taxon>
        <taxon>Panicoideae</taxon>
        <taxon>Andropogonodae</taxon>
        <taxon>Paspaleae</taxon>
        <taxon>Paspalinae</taxon>
        <taxon>Paspalum</taxon>
    </lineage>
</organism>
<dbReference type="EMBL" id="CP144754">
    <property type="protein sequence ID" value="WVZ98538.1"/>
    <property type="molecule type" value="Genomic_DNA"/>
</dbReference>
<sequence length="431" mass="46530">MVSVVKMIIVAGGIWKCGVMWRSMVRACWMAKEKLCDAAAMSVMLAAHSGSMRTMDLSSSTRCTVDTRHRFGSPVSATSPVVSTAARSKNLHKPPVGGDWSVELLVLVQQADVLRHGLRPLLERRDDDLQQPLEGASLGLHLHVQWVADDEREHGDEHGDGRDPESPTPPHVLLDVHHHGERQEHGEPHAEEVEVELHFCSPPGRLPGRPNWSAPNATTQGRMPPPPSAVSSSDRYSMASCPPPARWQSEGVAVAVLPAAHGAGRSAGASADTTRPSMPSWYSAPPPAMVQKRPAQESAMMAPRTGVKAAIPLKLVSRLDASTSGRCSCCVRYVIMLALKPAVANLSQISFAAGRTWSSSDELASIVNLALALEPPLLEFLENHQRALRHLGLGRALRHLEEYPSERSEGEKVRVTSAVRMSTGSGDIVEG</sequence>
<dbReference type="Proteomes" id="UP001341281">
    <property type="component" value="Chromosome 10"/>
</dbReference>
<feature type="region of interest" description="Disordered" evidence="1">
    <location>
        <begin position="200"/>
        <end position="243"/>
    </location>
</feature>
<dbReference type="AlphaFoldDB" id="A0AAQ3UU74"/>
<keyword evidence="3" id="KW-1185">Reference proteome</keyword>
<gene>
    <name evidence="2" type="ORF">U9M48_043967</name>
</gene>
<reference evidence="2 3" key="1">
    <citation type="submission" date="2024-02" db="EMBL/GenBank/DDBJ databases">
        <title>High-quality chromosome-scale genome assembly of Pensacola bahiagrass (Paspalum notatum Flugge var. saurae).</title>
        <authorList>
            <person name="Vega J.M."/>
            <person name="Podio M."/>
            <person name="Orjuela J."/>
            <person name="Siena L.A."/>
            <person name="Pessino S.C."/>
            <person name="Combes M.C."/>
            <person name="Mariac C."/>
            <person name="Albertini E."/>
            <person name="Pupilli F."/>
            <person name="Ortiz J.P.A."/>
            <person name="Leblanc O."/>
        </authorList>
    </citation>
    <scope>NUCLEOTIDE SEQUENCE [LARGE SCALE GENOMIC DNA]</scope>
    <source>
        <strain evidence="2">R1</strain>
        <tissue evidence="2">Leaf</tissue>
    </source>
</reference>
<evidence type="ECO:0000256" key="1">
    <source>
        <dbReference type="SAM" id="MobiDB-lite"/>
    </source>
</evidence>
<proteinExistence type="predicted"/>
<name>A0AAQ3UU74_PASNO</name>